<evidence type="ECO:0000313" key="2">
    <source>
        <dbReference type="EMBL" id="GAA3083218.1"/>
    </source>
</evidence>
<protein>
    <submittedName>
        <fullName evidence="2">Uncharacterized protein</fullName>
    </submittedName>
</protein>
<feature type="compositionally biased region" description="Basic and acidic residues" evidence="1">
    <location>
        <begin position="66"/>
        <end position="76"/>
    </location>
</feature>
<organism evidence="2 3">
    <name type="scientific">Streptomyces rectiviolaceus</name>
    <dbReference type="NCBI Taxonomy" id="332591"/>
    <lineage>
        <taxon>Bacteria</taxon>
        <taxon>Bacillati</taxon>
        <taxon>Actinomycetota</taxon>
        <taxon>Actinomycetes</taxon>
        <taxon>Kitasatosporales</taxon>
        <taxon>Streptomycetaceae</taxon>
        <taxon>Streptomyces</taxon>
    </lineage>
</organism>
<gene>
    <name evidence="2" type="ORF">GCM10010449_03940</name>
</gene>
<reference evidence="3" key="1">
    <citation type="journal article" date="2019" name="Int. J. Syst. Evol. Microbiol.">
        <title>The Global Catalogue of Microorganisms (GCM) 10K type strain sequencing project: providing services to taxonomists for standard genome sequencing and annotation.</title>
        <authorList>
            <consortium name="The Broad Institute Genomics Platform"/>
            <consortium name="The Broad Institute Genome Sequencing Center for Infectious Disease"/>
            <person name="Wu L."/>
            <person name="Ma J."/>
        </authorList>
    </citation>
    <scope>NUCLEOTIDE SEQUENCE [LARGE SCALE GENOMIC DNA]</scope>
    <source>
        <strain evidence="3">JCM 9092</strain>
    </source>
</reference>
<comment type="caution">
    <text evidence="2">The sequence shown here is derived from an EMBL/GenBank/DDBJ whole genome shotgun (WGS) entry which is preliminary data.</text>
</comment>
<accession>A0ABP6M6I4</accession>
<name>A0ABP6M6I4_9ACTN</name>
<dbReference type="EMBL" id="BAAAUG010000010">
    <property type="protein sequence ID" value="GAA3083218.1"/>
    <property type="molecule type" value="Genomic_DNA"/>
</dbReference>
<evidence type="ECO:0000313" key="3">
    <source>
        <dbReference type="Proteomes" id="UP001501637"/>
    </source>
</evidence>
<proteinExistence type="predicted"/>
<keyword evidence="3" id="KW-1185">Reference proteome</keyword>
<dbReference type="Proteomes" id="UP001501637">
    <property type="component" value="Unassembled WGS sequence"/>
</dbReference>
<feature type="region of interest" description="Disordered" evidence="1">
    <location>
        <begin position="32"/>
        <end position="76"/>
    </location>
</feature>
<sequence>MQDAAPQTRVRQEHAHVSLNRSLLLPYEECGAEAAQGSSHSASLHQPKRPTTTDTTETTYQPAHQTAEDAVLKLRH</sequence>
<evidence type="ECO:0000256" key="1">
    <source>
        <dbReference type="SAM" id="MobiDB-lite"/>
    </source>
</evidence>